<feature type="transmembrane region" description="Helical" evidence="1">
    <location>
        <begin position="98"/>
        <end position="120"/>
    </location>
</feature>
<reference evidence="2 3" key="1">
    <citation type="submission" date="2023-10" db="EMBL/GenBank/DDBJ databases">
        <title>Psychrosphaera aquimaarina strain SW33 isolated from seawater.</title>
        <authorList>
            <person name="Bayburt H."/>
            <person name="Kim J.M."/>
            <person name="Choi B.J."/>
            <person name="Jeon C.O."/>
        </authorList>
    </citation>
    <scope>NUCLEOTIDE SEQUENCE [LARGE SCALE GENOMIC DNA]</scope>
    <source>
        <strain evidence="2 3">KCTC 52743</strain>
    </source>
</reference>
<dbReference type="Proteomes" id="UP001257914">
    <property type="component" value="Unassembled WGS sequence"/>
</dbReference>
<feature type="transmembrane region" description="Helical" evidence="1">
    <location>
        <begin position="129"/>
        <end position="146"/>
    </location>
</feature>
<sequence length="147" mass="16564">MTVYALSGIVLIYRDTNTFKLAQTIESQLSPGLSQTELGKALKFRRFNAESEDKQSINFKNGSYNKESGFVSYTRYELPVVLDKMTHLHKATTDSPAYWLNIFFGSALLFFAISSFWMFIPKSKTFKTGVKYSLAGAVLAFILISIS</sequence>
<dbReference type="EMBL" id="JAWCUA010000001">
    <property type="protein sequence ID" value="MDU0111850.1"/>
    <property type="molecule type" value="Genomic_DNA"/>
</dbReference>
<evidence type="ECO:0000313" key="3">
    <source>
        <dbReference type="Proteomes" id="UP001257914"/>
    </source>
</evidence>
<protein>
    <submittedName>
        <fullName evidence="2">Uncharacterized protein</fullName>
    </submittedName>
</protein>
<organism evidence="2 3">
    <name type="scientific">Psychrosphaera aquimarina</name>
    <dbReference type="NCBI Taxonomy" id="2044854"/>
    <lineage>
        <taxon>Bacteria</taxon>
        <taxon>Pseudomonadati</taxon>
        <taxon>Pseudomonadota</taxon>
        <taxon>Gammaproteobacteria</taxon>
        <taxon>Alteromonadales</taxon>
        <taxon>Pseudoalteromonadaceae</taxon>
        <taxon>Psychrosphaera</taxon>
    </lineage>
</organism>
<keyword evidence="1" id="KW-0472">Membrane</keyword>
<name>A0ABU3QWQ9_9GAMM</name>
<evidence type="ECO:0000313" key="2">
    <source>
        <dbReference type="EMBL" id="MDU0111850.1"/>
    </source>
</evidence>
<evidence type="ECO:0000256" key="1">
    <source>
        <dbReference type="SAM" id="Phobius"/>
    </source>
</evidence>
<dbReference type="RefSeq" id="WP_315945731.1">
    <property type="nucleotide sequence ID" value="NZ_JAWCUA010000001.1"/>
</dbReference>
<gene>
    <name evidence="2" type="ORF">RT723_02265</name>
</gene>
<keyword evidence="1" id="KW-1133">Transmembrane helix</keyword>
<keyword evidence="3" id="KW-1185">Reference proteome</keyword>
<comment type="caution">
    <text evidence="2">The sequence shown here is derived from an EMBL/GenBank/DDBJ whole genome shotgun (WGS) entry which is preliminary data.</text>
</comment>
<accession>A0ABU3QWQ9</accession>
<proteinExistence type="predicted"/>
<keyword evidence="1" id="KW-0812">Transmembrane</keyword>